<feature type="compositionally biased region" description="Gly residues" evidence="1">
    <location>
        <begin position="120"/>
        <end position="137"/>
    </location>
</feature>
<feature type="region of interest" description="Disordered" evidence="1">
    <location>
        <begin position="112"/>
        <end position="511"/>
    </location>
</feature>
<comment type="caution">
    <text evidence="3">The sequence shown here is derived from an EMBL/GenBank/DDBJ whole genome shotgun (WGS) entry which is preliminary data.</text>
</comment>
<feature type="compositionally biased region" description="Low complexity" evidence="1">
    <location>
        <begin position="393"/>
        <end position="440"/>
    </location>
</feature>
<dbReference type="PANTHER" id="PTHR45691">
    <property type="entry name" value="PROTEIN DIAPHANOUS"/>
    <property type="match status" value="1"/>
</dbReference>
<evidence type="ECO:0000256" key="2">
    <source>
        <dbReference type="SAM" id="Phobius"/>
    </source>
</evidence>
<evidence type="ECO:0000256" key="1">
    <source>
        <dbReference type="SAM" id="MobiDB-lite"/>
    </source>
</evidence>
<sequence length="740" mass="79744">MDGPPPPPPPHGEKPKTTNGGGGLGPGNYDIFIIPQRDKGGGFIYLPAMNANGPSFAAGFACALVLVVLFQSMAPAFKAWWRNFEGMGSTGVFLLIIAVGLVAWAMGQWQAQTPPAAGASPGGNSYGGAHYPGGSPGGTPNAGASSPPPPPPPHNDPPPNPNGNANERPKQSWQQPPPGANTRAESPPPPPRQPPPGPSAWERAREETKRKEEERKKKAEDDKRKAEAARRLREFREKETRERERREKEARERKEKAEAEEREKEELRQKLQKETAERERLEKEKADREAKEKEEALRKVREAEELAKKAEARKKELEELRKKEAEERLRRETETAARTARQGSTYAYSGVGEKTNPWPNGTAPSSAPPPPRAPASASASATASTAPPPPRAPASASGSARAPPASASGSAPAPAPSSASASTPKAAPSPTRPPRSTASSNNNQSRRPPAPSSRTHLDPDEETHSYRPYDHPRKSHHGRAASSVGSESSWAPSATTAHTTPPPSMRAPYTTKDPDKIVIKAVYLFMNQFAKTPASNLLSGVGAVTDGLILRVTTAGLFIDDDVRGVPQREWDVKAWTLKSVEVWCPQHCLFAPATPSSGSGPQPTSFLHKMAASQFGRAAERGAAKSLTGDEAEVYLTELHRSCRDCCRLGQCDGKLRDANLSTSAGQTGAWKARGLHVLRATIRDQENKRYLFVLDEEEAWKVAAGLQRLRKGTQARAVGVSGMSASDARNTLDLLGWL</sequence>
<keyword evidence="2" id="KW-0472">Membrane</keyword>
<feature type="compositionally biased region" description="Pro residues" evidence="1">
    <location>
        <begin position="1"/>
        <end position="10"/>
    </location>
</feature>
<keyword evidence="2" id="KW-0812">Transmembrane</keyword>
<feature type="compositionally biased region" description="Low complexity" evidence="1">
    <location>
        <begin position="374"/>
        <end position="385"/>
    </location>
</feature>
<dbReference type="CDD" id="cd22265">
    <property type="entry name" value="UDM1_RNF168"/>
    <property type="match status" value="1"/>
</dbReference>
<accession>A0A9P8VIC0</accession>
<feature type="compositionally biased region" description="Pro residues" evidence="1">
    <location>
        <begin position="146"/>
        <end position="161"/>
    </location>
</feature>
<dbReference type="GO" id="GO:0030041">
    <property type="term" value="P:actin filament polymerization"/>
    <property type="evidence" value="ECO:0007669"/>
    <property type="project" value="TreeGrafter"/>
</dbReference>
<dbReference type="EMBL" id="JAGSXJ010000003">
    <property type="protein sequence ID" value="KAH6693631.1"/>
    <property type="molecule type" value="Genomic_DNA"/>
</dbReference>
<feature type="compositionally biased region" description="Pro residues" evidence="1">
    <location>
        <begin position="186"/>
        <end position="198"/>
    </location>
</feature>
<feature type="compositionally biased region" description="Basic and acidic residues" evidence="1">
    <location>
        <begin position="202"/>
        <end position="335"/>
    </location>
</feature>
<feature type="transmembrane region" description="Helical" evidence="2">
    <location>
        <begin position="86"/>
        <end position="106"/>
    </location>
</feature>
<evidence type="ECO:0000313" key="4">
    <source>
        <dbReference type="Proteomes" id="UP000770015"/>
    </source>
</evidence>
<feature type="transmembrane region" description="Helical" evidence="2">
    <location>
        <begin position="56"/>
        <end position="74"/>
    </location>
</feature>
<dbReference type="InterPro" id="IPR051412">
    <property type="entry name" value="Formin_Homology_Diaphanous_sf"/>
</dbReference>
<dbReference type="Proteomes" id="UP000770015">
    <property type="component" value="Unassembled WGS sequence"/>
</dbReference>
<organism evidence="3 4">
    <name type="scientific">Plectosphaerella plurivora</name>
    <dbReference type="NCBI Taxonomy" id="936078"/>
    <lineage>
        <taxon>Eukaryota</taxon>
        <taxon>Fungi</taxon>
        <taxon>Dikarya</taxon>
        <taxon>Ascomycota</taxon>
        <taxon>Pezizomycotina</taxon>
        <taxon>Sordariomycetes</taxon>
        <taxon>Hypocreomycetidae</taxon>
        <taxon>Glomerellales</taxon>
        <taxon>Plectosphaerellaceae</taxon>
        <taxon>Plectosphaerella</taxon>
    </lineage>
</organism>
<dbReference type="GO" id="GO:0005884">
    <property type="term" value="C:actin filament"/>
    <property type="evidence" value="ECO:0007669"/>
    <property type="project" value="TreeGrafter"/>
</dbReference>
<dbReference type="PANTHER" id="PTHR45691:SF6">
    <property type="entry name" value="PROTEIN DIAPHANOUS"/>
    <property type="match status" value="1"/>
</dbReference>
<reference evidence="3" key="1">
    <citation type="journal article" date="2021" name="Nat. Commun.">
        <title>Genetic determinants of endophytism in the Arabidopsis root mycobiome.</title>
        <authorList>
            <person name="Mesny F."/>
            <person name="Miyauchi S."/>
            <person name="Thiergart T."/>
            <person name="Pickel B."/>
            <person name="Atanasova L."/>
            <person name="Karlsson M."/>
            <person name="Huettel B."/>
            <person name="Barry K.W."/>
            <person name="Haridas S."/>
            <person name="Chen C."/>
            <person name="Bauer D."/>
            <person name="Andreopoulos W."/>
            <person name="Pangilinan J."/>
            <person name="LaButti K."/>
            <person name="Riley R."/>
            <person name="Lipzen A."/>
            <person name="Clum A."/>
            <person name="Drula E."/>
            <person name="Henrissat B."/>
            <person name="Kohler A."/>
            <person name="Grigoriev I.V."/>
            <person name="Martin F.M."/>
            <person name="Hacquard S."/>
        </authorList>
    </citation>
    <scope>NUCLEOTIDE SEQUENCE</scope>
    <source>
        <strain evidence="3">MPI-SDFR-AT-0117</strain>
    </source>
</reference>
<feature type="compositionally biased region" description="Basic and acidic residues" evidence="1">
    <location>
        <begin position="455"/>
        <end position="472"/>
    </location>
</feature>
<protein>
    <recommendedName>
        <fullName evidence="5">Trans-sialidase-like protein</fullName>
    </recommendedName>
</protein>
<name>A0A9P8VIC0_9PEZI</name>
<keyword evidence="4" id="KW-1185">Reference proteome</keyword>
<gene>
    <name evidence="3" type="ORF">F5X68DRAFT_46012</name>
</gene>
<feature type="region of interest" description="Disordered" evidence="1">
    <location>
        <begin position="1"/>
        <end position="23"/>
    </location>
</feature>
<dbReference type="OrthoDB" id="5421842at2759"/>
<dbReference type="AlphaFoldDB" id="A0A9P8VIC0"/>
<evidence type="ECO:0000313" key="3">
    <source>
        <dbReference type="EMBL" id="KAH6693631.1"/>
    </source>
</evidence>
<keyword evidence="2" id="KW-1133">Transmembrane helix</keyword>
<evidence type="ECO:0008006" key="5">
    <source>
        <dbReference type="Google" id="ProtNLM"/>
    </source>
</evidence>
<feature type="compositionally biased region" description="Low complexity" evidence="1">
    <location>
        <begin position="488"/>
        <end position="499"/>
    </location>
</feature>
<proteinExistence type="predicted"/>